<evidence type="ECO:0000313" key="8">
    <source>
        <dbReference type="EMBL" id="MBP2318527.1"/>
    </source>
</evidence>
<dbReference type="Gene3D" id="3.40.50.150">
    <property type="entry name" value="Vaccinia Virus protein VP39"/>
    <property type="match status" value="1"/>
</dbReference>
<dbReference type="InterPro" id="IPR003356">
    <property type="entry name" value="DNA_methylase_A-5"/>
</dbReference>
<evidence type="ECO:0000256" key="2">
    <source>
        <dbReference type="ARBA" id="ARBA00022603"/>
    </source>
</evidence>
<keyword evidence="2" id="KW-0489">Methyltransferase</keyword>
<feature type="domain" description="DNA methylase adenine-specific" evidence="7">
    <location>
        <begin position="50"/>
        <end position="279"/>
    </location>
</feature>
<reference evidence="8 9" key="1">
    <citation type="submission" date="2021-03" db="EMBL/GenBank/DDBJ databases">
        <title>Sequencing the genomes of 1000 actinobacteria strains.</title>
        <authorList>
            <person name="Klenk H.-P."/>
        </authorList>
    </citation>
    <scope>NUCLEOTIDE SEQUENCE [LARGE SCALE GENOMIC DNA]</scope>
    <source>
        <strain evidence="8 9">DSM 12544</strain>
    </source>
</reference>
<organism evidence="8 9">
    <name type="scientific">Nesterenkonia lacusekhoensis</name>
    <dbReference type="NCBI Taxonomy" id="150832"/>
    <lineage>
        <taxon>Bacteria</taxon>
        <taxon>Bacillati</taxon>
        <taxon>Actinomycetota</taxon>
        <taxon>Actinomycetes</taxon>
        <taxon>Micrococcales</taxon>
        <taxon>Micrococcaceae</taxon>
        <taxon>Nesterenkonia</taxon>
    </lineage>
</organism>
<dbReference type="PANTHER" id="PTHR42933">
    <property type="entry name" value="SLR6095 PROTEIN"/>
    <property type="match status" value="1"/>
</dbReference>
<comment type="caution">
    <text evidence="8">The sequence shown here is derived from an EMBL/GenBank/DDBJ whole genome shotgun (WGS) entry which is preliminary data.</text>
</comment>
<dbReference type="InterPro" id="IPR029063">
    <property type="entry name" value="SAM-dependent_MTases_sf"/>
</dbReference>
<dbReference type="PANTHER" id="PTHR42933:SF4">
    <property type="entry name" value="TYPE I RESTRICTION ENZYME ECOKI METHYLASE SUBUNIT"/>
    <property type="match status" value="1"/>
</dbReference>
<dbReference type="EMBL" id="JAGINX010000001">
    <property type="protein sequence ID" value="MBP2318527.1"/>
    <property type="molecule type" value="Genomic_DNA"/>
</dbReference>
<dbReference type="Proteomes" id="UP001519331">
    <property type="component" value="Unassembled WGS sequence"/>
</dbReference>
<dbReference type="EC" id="2.1.1.72" evidence="1"/>
<keyword evidence="4" id="KW-0949">S-adenosyl-L-methionine</keyword>
<keyword evidence="5" id="KW-0680">Restriction system</keyword>
<dbReference type="SUPFAM" id="SSF53335">
    <property type="entry name" value="S-adenosyl-L-methionine-dependent methyltransferases"/>
    <property type="match status" value="1"/>
</dbReference>
<evidence type="ECO:0000256" key="3">
    <source>
        <dbReference type="ARBA" id="ARBA00022679"/>
    </source>
</evidence>
<keyword evidence="9" id="KW-1185">Reference proteome</keyword>
<protein>
    <recommendedName>
        <fullName evidence="1">site-specific DNA-methyltransferase (adenine-specific)</fullName>
        <ecNumber evidence="1">2.1.1.72</ecNumber>
    </recommendedName>
</protein>
<evidence type="ECO:0000256" key="5">
    <source>
        <dbReference type="ARBA" id="ARBA00022747"/>
    </source>
</evidence>
<evidence type="ECO:0000256" key="1">
    <source>
        <dbReference type="ARBA" id="ARBA00011900"/>
    </source>
</evidence>
<dbReference type="InterPro" id="IPR051537">
    <property type="entry name" value="DNA_Adenine_Mtase"/>
</dbReference>
<evidence type="ECO:0000313" key="9">
    <source>
        <dbReference type="Proteomes" id="UP001519331"/>
    </source>
</evidence>
<comment type="catalytic activity">
    <reaction evidence="6">
        <text>a 2'-deoxyadenosine in DNA + S-adenosyl-L-methionine = an N(6)-methyl-2'-deoxyadenosine in DNA + S-adenosyl-L-homocysteine + H(+)</text>
        <dbReference type="Rhea" id="RHEA:15197"/>
        <dbReference type="Rhea" id="RHEA-COMP:12418"/>
        <dbReference type="Rhea" id="RHEA-COMP:12419"/>
        <dbReference type="ChEBI" id="CHEBI:15378"/>
        <dbReference type="ChEBI" id="CHEBI:57856"/>
        <dbReference type="ChEBI" id="CHEBI:59789"/>
        <dbReference type="ChEBI" id="CHEBI:90615"/>
        <dbReference type="ChEBI" id="CHEBI:90616"/>
        <dbReference type="EC" id="2.1.1.72"/>
    </reaction>
</comment>
<dbReference type="RefSeq" id="WP_210048908.1">
    <property type="nucleotide sequence ID" value="NZ_JAGINX010000001.1"/>
</dbReference>
<evidence type="ECO:0000256" key="4">
    <source>
        <dbReference type="ARBA" id="ARBA00022691"/>
    </source>
</evidence>
<dbReference type="Pfam" id="PF02384">
    <property type="entry name" value="N6_Mtase"/>
    <property type="match status" value="1"/>
</dbReference>
<accession>A0ABS4T257</accession>
<proteinExistence type="predicted"/>
<sequence length="837" mass="92099">MAKRNWPHDGAIDYLLSDERSEPVFSHPKDPLVEQHTTSLSLARALGVSLLSRLGEVSSPVHVWDPAAGTGYAGALLVGALTSTGTNVRFRGQDISSMAVEASQKRFEGLADAEIVAVDSLQTDAFEGYAADLAIVDAPWGLRWDPSVVQPRHDKGAFPYGLPNRGDSSWLFISLALAKLRSPDEGGGRVAALVDPGALSSGGSSAAVRKRILEEGLLESVTRLPDGLAPNTALPLYLLTFSNRPQDVRRDKVLVADLQAMFSKWGPRRSMSAEAFRELVFGLKTRKSGPRARLITLRQLIRRDVWASRATSHGKELSWKLTTYGDTSVDDELLEARYGEGAGVSLTGVPEELLDLDPSRFFAREARELHKGLESRAWPRRRLSGFLEAAPEVADADGEAQAHRVFVPTGRGRSAVGAPAVGVEGRVISVAIDADRLDSTFLAAWLNTPEGMISRRLAIDAAGKGAFVKAVRSDGRSLTKWAEELTVPVPPLCVQKGIASADKRLRYFQSELDSELANIWAKPESAADIVDRFERAFDDSLEAWLDQLPYPVASALWTAVTVAPMGDQQEAYFHAWEGMAAFHATVLLSACRTDASLSQEIEDSIRRTFHKNGLGIERASFKTWVIIAEKVARELRRVLGADDVDDEARVFRAFAGLSRDGIERLTSPEVIRKFNDVNHKRNVWDGHGGFAPPEEKERRVTELINDLKDLKTIIGDVWMKLRLVRAGRSKRGRDGYLQEAEVVIGTRSPFVTQEFAVGDPMIHGDLYLIRDGSESPLPLAHFVQLRSAPRSAQFTTYFYNRTEGSNVRMVSYQHGPDGEIVDDVEAFRDQFGALAQQ</sequence>
<keyword evidence="3" id="KW-0808">Transferase</keyword>
<evidence type="ECO:0000256" key="6">
    <source>
        <dbReference type="ARBA" id="ARBA00047942"/>
    </source>
</evidence>
<name>A0ABS4T257_9MICC</name>
<gene>
    <name evidence="8" type="ORF">JOF45_001546</name>
</gene>
<evidence type="ECO:0000259" key="7">
    <source>
        <dbReference type="Pfam" id="PF02384"/>
    </source>
</evidence>